<evidence type="ECO:0000313" key="2">
    <source>
        <dbReference type="Proteomes" id="UP000220669"/>
    </source>
</evidence>
<reference evidence="1 2" key="1">
    <citation type="submission" date="2017-09" db="EMBL/GenBank/DDBJ databases">
        <title>FDA dAtabase for Regulatory Grade micrObial Sequences (FDA-ARGOS): Supporting development and validation of Infectious Disease Dx tests.</title>
        <authorList>
            <person name="Minogue T."/>
            <person name="Wolcott M."/>
            <person name="Wasieloski L."/>
            <person name="Aguilar W."/>
            <person name="Moore D."/>
            <person name="Tallon L.J."/>
            <person name="Sadzewicz L."/>
            <person name="Ott S."/>
            <person name="Zhao X."/>
            <person name="Nagaraj S."/>
            <person name="Vavikolanu K."/>
            <person name="Aluvathingal J."/>
            <person name="Nadendla S."/>
            <person name="Sichtig H."/>
        </authorList>
    </citation>
    <scope>NUCLEOTIDE SEQUENCE [LARGE SCALE GENOMIC DNA]</scope>
    <source>
        <strain evidence="1 2">FDAARGOS_396</strain>
    </source>
</reference>
<dbReference type="Pfam" id="PF09661">
    <property type="entry name" value="DUF2398"/>
    <property type="match status" value="1"/>
</dbReference>
<name>A0AB36S798_9ENTE</name>
<dbReference type="InterPro" id="IPR013494">
    <property type="entry name" value="CHP02678"/>
</dbReference>
<dbReference type="Proteomes" id="UP000220669">
    <property type="component" value="Unassembled WGS sequence"/>
</dbReference>
<dbReference type="RefSeq" id="WP_005877663.1">
    <property type="nucleotide sequence ID" value="NZ_CABGIQ010000042.1"/>
</dbReference>
<evidence type="ECO:0000313" key="1">
    <source>
        <dbReference type="EMBL" id="PEH44738.1"/>
    </source>
</evidence>
<dbReference type="AlphaFoldDB" id="A0AB36S798"/>
<accession>A0AB36S798</accession>
<comment type="caution">
    <text evidence="1">The sequence shown here is derived from an EMBL/GenBank/DDBJ whole genome shotgun (WGS) entry which is preliminary data.</text>
</comment>
<sequence length="381" mass="45915">MNESIFNLIQPLFENYIIYRKSNPKLYFHIRQNQIEISRNLKYYFGLKLTIQKEFIMVRHIPLEAKPYMAINDFKEINDYVFLMLLMAIIDAKRIDESFYLGDIVKDIVSIHPDKEMLDWTISLQRKSLVKALKLMTELGIIKLMDGLTEDFDTKFSKDDERPYALYELGDFSKFFFNNQSRIFDNFIEYQSFEEYKNSLKTEQQETLALRQRVYRQLIENIAINFNRNTADSEFVYMRRSENERSLKTFWDQTTYNFELYKDTAFLSTEKFSTNLAMFPTRMQIDEIILQLSEILRNEDTHEINEKGEKNLTYPAWEKVISQKLIKFYDQYWTTEFRGKGFDFLNTNLKKRLQEICFIYDDRNEELITIYPVFVRIIGAI</sequence>
<dbReference type="EMBL" id="PDEB01000004">
    <property type="protein sequence ID" value="PEH44738.1"/>
    <property type="molecule type" value="Genomic_DNA"/>
</dbReference>
<protein>
    <submittedName>
        <fullName evidence="1">DUF2398 domain-containing protein</fullName>
    </submittedName>
</protein>
<proteinExistence type="predicted"/>
<gene>
    <name evidence="1" type="ORF">CRM96_06845</name>
</gene>
<organism evidence="1 2">
    <name type="scientific">Enterococcus durans</name>
    <dbReference type="NCBI Taxonomy" id="53345"/>
    <lineage>
        <taxon>Bacteria</taxon>
        <taxon>Bacillati</taxon>
        <taxon>Bacillota</taxon>
        <taxon>Bacilli</taxon>
        <taxon>Lactobacillales</taxon>
        <taxon>Enterococcaceae</taxon>
        <taxon>Enterococcus</taxon>
    </lineage>
</organism>